<evidence type="ECO:0000256" key="8">
    <source>
        <dbReference type="PROSITE-ProRule" id="PRU00175"/>
    </source>
</evidence>
<evidence type="ECO:0000256" key="2">
    <source>
        <dbReference type="ARBA" id="ARBA00012483"/>
    </source>
</evidence>
<dbReference type="InterPro" id="IPR013083">
    <property type="entry name" value="Znf_RING/FYVE/PHD"/>
</dbReference>
<evidence type="ECO:0000256" key="6">
    <source>
        <dbReference type="ARBA" id="ARBA00022786"/>
    </source>
</evidence>
<keyword evidence="6" id="KW-0833">Ubl conjugation pathway</keyword>
<keyword evidence="5 8" id="KW-0863">Zinc-finger</keyword>
<dbReference type="GO" id="GO:0061630">
    <property type="term" value="F:ubiquitin protein ligase activity"/>
    <property type="evidence" value="ECO:0007669"/>
    <property type="project" value="UniProtKB-EC"/>
</dbReference>
<dbReference type="VEuPathDB" id="AmoebaDB:NAEGRDRAFT_81255"/>
<organism evidence="12">
    <name type="scientific">Naegleria gruberi</name>
    <name type="common">Amoeba</name>
    <dbReference type="NCBI Taxonomy" id="5762"/>
    <lineage>
        <taxon>Eukaryota</taxon>
        <taxon>Discoba</taxon>
        <taxon>Heterolobosea</taxon>
        <taxon>Tetramitia</taxon>
        <taxon>Eutetramitia</taxon>
        <taxon>Vahlkampfiidae</taxon>
        <taxon>Naegleria</taxon>
    </lineage>
</organism>
<comment type="catalytic activity">
    <reaction evidence="1">
        <text>S-ubiquitinyl-[E2 ubiquitin-conjugating enzyme]-L-cysteine + [acceptor protein]-L-lysine = [E2 ubiquitin-conjugating enzyme]-L-cysteine + N(6)-ubiquitinyl-[acceptor protein]-L-lysine.</text>
        <dbReference type="EC" id="2.3.2.27"/>
    </reaction>
</comment>
<dbReference type="STRING" id="5762.D2VUC3"/>
<evidence type="ECO:0000256" key="9">
    <source>
        <dbReference type="SAM" id="MobiDB-lite"/>
    </source>
</evidence>
<dbReference type="PROSITE" id="PS50089">
    <property type="entry name" value="ZF_RING_2"/>
    <property type="match status" value="1"/>
</dbReference>
<dbReference type="PANTHER" id="PTHR46463">
    <property type="entry name" value="ZINC FINGER, RING/FYVE/PHD-TYPE"/>
    <property type="match status" value="1"/>
</dbReference>
<dbReference type="RefSeq" id="XP_002672345.1">
    <property type="nucleotide sequence ID" value="XM_002672299.1"/>
</dbReference>
<keyword evidence="7" id="KW-0862">Zinc</keyword>
<evidence type="ECO:0000256" key="1">
    <source>
        <dbReference type="ARBA" id="ARBA00000900"/>
    </source>
</evidence>
<dbReference type="GO" id="GO:0008270">
    <property type="term" value="F:zinc ion binding"/>
    <property type="evidence" value="ECO:0007669"/>
    <property type="project" value="UniProtKB-KW"/>
</dbReference>
<feature type="domain" description="RING-type" evidence="10">
    <location>
        <begin position="98"/>
        <end position="138"/>
    </location>
</feature>
<feature type="region of interest" description="Disordered" evidence="9">
    <location>
        <begin position="13"/>
        <end position="41"/>
    </location>
</feature>
<dbReference type="AlphaFoldDB" id="D2VUC3"/>
<evidence type="ECO:0000256" key="4">
    <source>
        <dbReference type="ARBA" id="ARBA00022723"/>
    </source>
</evidence>
<gene>
    <name evidence="11" type="ORF">NAEGRDRAFT_81255</name>
</gene>
<dbReference type="PANTHER" id="PTHR46463:SF10">
    <property type="entry name" value="OS01G0926200 PROTEIN"/>
    <property type="match status" value="1"/>
</dbReference>
<dbReference type="SUPFAM" id="SSF57850">
    <property type="entry name" value="RING/U-box"/>
    <property type="match status" value="1"/>
</dbReference>
<accession>D2VUC3</accession>
<evidence type="ECO:0000256" key="7">
    <source>
        <dbReference type="ARBA" id="ARBA00022833"/>
    </source>
</evidence>
<protein>
    <recommendedName>
        <fullName evidence="2">RING-type E3 ubiquitin transferase</fullName>
        <ecNumber evidence="2">2.3.2.27</ecNumber>
    </recommendedName>
</protein>
<dbReference type="Proteomes" id="UP000006671">
    <property type="component" value="Unassembled WGS sequence"/>
</dbReference>
<name>D2VUC3_NAEGR</name>
<dbReference type="Gene3D" id="3.30.40.10">
    <property type="entry name" value="Zinc/RING finger domain, C3HC4 (zinc finger)"/>
    <property type="match status" value="1"/>
</dbReference>
<sequence length="198" mass="23194">MIGKLLMKKQSRTNLLDNSSSPSSNTVIHSNPSSPSLDLHSNSFHHHQQEAATFVNLVVDQSKDSSSLEKQKRIEKLKIQYPKLFEEVFEEEDEADICPICLELYTRDNPQILCKCSHGFHFQCSEEWKQRSNECPVCFRKLIYMYEDEELPPVEKNRNEKKQNPTIMMREPLYYSEDRPRRGFFGTILSKYVIIVSD</sequence>
<dbReference type="KEGG" id="ngr:NAEGRDRAFT_81255"/>
<evidence type="ECO:0000313" key="12">
    <source>
        <dbReference type="Proteomes" id="UP000006671"/>
    </source>
</evidence>
<dbReference type="InParanoid" id="D2VUC3"/>
<evidence type="ECO:0000313" key="11">
    <source>
        <dbReference type="EMBL" id="EFC39601.1"/>
    </source>
</evidence>
<keyword evidence="12" id="KW-1185">Reference proteome</keyword>
<dbReference type="Pfam" id="PF13639">
    <property type="entry name" value="zf-RING_2"/>
    <property type="match status" value="1"/>
</dbReference>
<evidence type="ECO:0000256" key="5">
    <source>
        <dbReference type="ARBA" id="ARBA00022771"/>
    </source>
</evidence>
<reference evidence="11 12" key="1">
    <citation type="journal article" date="2010" name="Cell">
        <title>The genome of Naegleria gruberi illuminates early eukaryotic versatility.</title>
        <authorList>
            <person name="Fritz-Laylin L.K."/>
            <person name="Prochnik S.E."/>
            <person name="Ginger M.L."/>
            <person name="Dacks J.B."/>
            <person name="Carpenter M.L."/>
            <person name="Field M.C."/>
            <person name="Kuo A."/>
            <person name="Paredez A."/>
            <person name="Chapman J."/>
            <person name="Pham J."/>
            <person name="Shu S."/>
            <person name="Neupane R."/>
            <person name="Cipriano M."/>
            <person name="Mancuso J."/>
            <person name="Tu H."/>
            <person name="Salamov A."/>
            <person name="Lindquist E."/>
            <person name="Shapiro H."/>
            <person name="Lucas S."/>
            <person name="Grigoriev I.V."/>
            <person name="Cande W.Z."/>
            <person name="Fulton C."/>
            <person name="Rokhsar D.S."/>
            <person name="Dawson S.C."/>
        </authorList>
    </citation>
    <scope>NUCLEOTIDE SEQUENCE [LARGE SCALE GENOMIC DNA]</scope>
    <source>
        <strain evidence="11 12">NEG-M</strain>
    </source>
</reference>
<dbReference type="InterPro" id="IPR001841">
    <property type="entry name" value="Znf_RING"/>
</dbReference>
<dbReference type="OrthoDB" id="8062037at2759"/>
<feature type="compositionally biased region" description="Polar residues" evidence="9">
    <location>
        <begin position="25"/>
        <end position="41"/>
    </location>
</feature>
<dbReference type="SMART" id="SM00184">
    <property type="entry name" value="RING"/>
    <property type="match status" value="1"/>
</dbReference>
<keyword evidence="4" id="KW-0479">Metal-binding</keyword>
<proteinExistence type="predicted"/>
<evidence type="ECO:0000256" key="3">
    <source>
        <dbReference type="ARBA" id="ARBA00022679"/>
    </source>
</evidence>
<dbReference type="GeneID" id="8857679"/>
<keyword evidence="3" id="KW-0808">Transferase</keyword>
<dbReference type="EMBL" id="GG738898">
    <property type="protein sequence ID" value="EFC39601.1"/>
    <property type="molecule type" value="Genomic_DNA"/>
</dbReference>
<dbReference type="EC" id="2.3.2.27" evidence="2"/>
<dbReference type="eggNOG" id="KOG0800">
    <property type="taxonomic scope" value="Eukaryota"/>
</dbReference>
<evidence type="ECO:0000259" key="10">
    <source>
        <dbReference type="PROSITE" id="PS50089"/>
    </source>
</evidence>